<dbReference type="OrthoDB" id="3985590at2"/>
<comment type="caution">
    <text evidence="2">The sequence shown here is derived from an EMBL/GenBank/DDBJ whole genome shotgun (WGS) entry which is preliminary data.</text>
</comment>
<evidence type="ECO:0000313" key="3">
    <source>
        <dbReference type="Proteomes" id="UP000294927"/>
    </source>
</evidence>
<protein>
    <submittedName>
        <fullName evidence="2">Tail protein</fullName>
    </submittedName>
</protein>
<accession>A0A4V3FSK8</accession>
<feature type="domain" description="Siphovirus-type tail component C-terminal" evidence="1">
    <location>
        <begin position="185"/>
        <end position="282"/>
    </location>
</feature>
<dbReference type="AlphaFoldDB" id="A0A4V3FSK8"/>
<dbReference type="Gene3D" id="2.60.120.860">
    <property type="match status" value="1"/>
</dbReference>
<evidence type="ECO:0000313" key="2">
    <source>
        <dbReference type="EMBL" id="TDV47851.1"/>
    </source>
</evidence>
<keyword evidence="3" id="KW-1185">Reference proteome</keyword>
<reference evidence="2 3" key="1">
    <citation type="submission" date="2019-03" db="EMBL/GenBank/DDBJ databases">
        <title>Genomic Encyclopedia of Archaeal and Bacterial Type Strains, Phase II (KMG-II): from individual species to whole genera.</title>
        <authorList>
            <person name="Goeker M."/>
        </authorList>
    </citation>
    <scope>NUCLEOTIDE SEQUENCE [LARGE SCALE GENOMIC DNA]</scope>
    <source>
        <strain evidence="2 3">DSM 45499</strain>
    </source>
</reference>
<name>A0A4V3FSK8_9PSEU</name>
<dbReference type="InterPro" id="IPR054738">
    <property type="entry name" value="Siphovirus-type_tail_C"/>
</dbReference>
<dbReference type="EMBL" id="SOCP01000009">
    <property type="protein sequence ID" value="TDV47851.1"/>
    <property type="molecule type" value="Genomic_DNA"/>
</dbReference>
<dbReference type="Proteomes" id="UP000294927">
    <property type="component" value="Unassembled WGS sequence"/>
</dbReference>
<dbReference type="Pfam" id="PF22768">
    <property type="entry name" value="SPP1_Dit"/>
    <property type="match status" value="1"/>
</dbReference>
<evidence type="ECO:0000259" key="1">
    <source>
        <dbReference type="Pfam" id="PF22768"/>
    </source>
</evidence>
<sequence length="283" mass="30215">MTSDLVLPVFTVDGWSGNVVDDEGVEWWVTREDGWASGPDVRLSLASRPQRDGGFDAESFRSVRVITLEGLAIAPDRDAKERAKNRMGAVLADGSTLSELTVRERTVVRRAMVRLSAGTKIVDRGPHGFEFSLQVTAPDPLRQAVEPRTARCGLPRPGPGVTFPLGFPLAFGEPVDGSLSMTNAGTAVAWPVWTITGPVNQPVIRNDSTGQRLAFSLRLAEGDTLTVDVAARTVTLGGASRRSMLLPGSTWFGLPPGTTAVGFDATDTTAAGTLAVSWRDSWI</sequence>
<dbReference type="RefSeq" id="WP_133905147.1">
    <property type="nucleotide sequence ID" value="NZ_SOCP01000009.1"/>
</dbReference>
<organism evidence="2 3">
    <name type="scientific">Actinophytocola oryzae</name>
    <dbReference type="NCBI Taxonomy" id="502181"/>
    <lineage>
        <taxon>Bacteria</taxon>
        <taxon>Bacillati</taxon>
        <taxon>Actinomycetota</taxon>
        <taxon>Actinomycetes</taxon>
        <taxon>Pseudonocardiales</taxon>
        <taxon>Pseudonocardiaceae</taxon>
    </lineage>
</organism>
<proteinExistence type="predicted"/>
<gene>
    <name evidence="2" type="ORF">CLV71_10986</name>
</gene>